<reference evidence="1" key="1">
    <citation type="submission" date="2014-12" db="EMBL/GenBank/DDBJ databases">
        <title>Insight into the proteome of Arion vulgaris.</title>
        <authorList>
            <person name="Aradska J."/>
            <person name="Bulat T."/>
            <person name="Smidak R."/>
            <person name="Sarate P."/>
            <person name="Gangsoo J."/>
            <person name="Sialana F."/>
            <person name="Bilban M."/>
            <person name="Lubec G."/>
        </authorList>
    </citation>
    <scope>NUCLEOTIDE SEQUENCE</scope>
    <source>
        <tissue evidence="1">Skin</tissue>
    </source>
</reference>
<dbReference type="AlphaFoldDB" id="A0A0B6YLK1"/>
<proteinExistence type="predicted"/>
<evidence type="ECO:0000313" key="1">
    <source>
        <dbReference type="EMBL" id="CEK56365.1"/>
    </source>
</evidence>
<dbReference type="EMBL" id="HACG01009500">
    <property type="protein sequence ID" value="CEK56365.1"/>
    <property type="molecule type" value="Transcribed_RNA"/>
</dbReference>
<sequence length="70" mass="8003">KSVTELEFLHGHLLHPGQMPASICFRDKIYDDAMKKQAETDGDKKTAVKYTAESEHSLKLMDDLIKRVKD</sequence>
<feature type="non-terminal residue" evidence="1">
    <location>
        <position position="70"/>
    </location>
</feature>
<name>A0A0B6YLK1_9EUPU</name>
<organism evidence="1">
    <name type="scientific">Arion vulgaris</name>
    <dbReference type="NCBI Taxonomy" id="1028688"/>
    <lineage>
        <taxon>Eukaryota</taxon>
        <taxon>Metazoa</taxon>
        <taxon>Spiralia</taxon>
        <taxon>Lophotrochozoa</taxon>
        <taxon>Mollusca</taxon>
        <taxon>Gastropoda</taxon>
        <taxon>Heterobranchia</taxon>
        <taxon>Euthyneura</taxon>
        <taxon>Panpulmonata</taxon>
        <taxon>Eupulmonata</taxon>
        <taxon>Stylommatophora</taxon>
        <taxon>Helicina</taxon>
        <taxon>Arionoidea</taxon>
        <taxon>Arionidae</taxon>
        <taxon>Arion</taxon>
    </lineage>
</organism>
<protein>
    <submittedName>
        <fullName evidence="1">Uncharacterized protein</fullName>
    </submittedName>
</protein>
<gene>
    <name evidence="1" type="primary">ORF27460</name>
</gene>
<feature type="non-terminal residue" evidence="1">
    <location>
        <position position="1"/>
    </location>
</feature>
<accession>A0A0B6YLK1</accession>